<gene>
    <name evidence="1" type="ORF">ACFQPF_13080</name>
</gene>
<keyword evidence="2" id="KW-1185">Reference proteome</keyword>
<evidence type="ECO:0000313" key="2">
    <source>
        <dbReference type="Proteomes" id="UP001596549"/>
    </source>
</evidence>
<organism evidence="1 2">
    <name type="scientific">Fictibacillus iocasae</name>
    <dbReference type="NCBI Taxonomy" id="2715437"/>
    <lineage>
        <taxon>Bacteria</taxon>
        <taxon>Bacillati</taxon>
        <taxon>Bacillota</taxon>
        <taxon>Bacilli</taxon>
        <taxon>Bacillales</taxon>
        <taxon>Fictibacillaceae</taxon>
        <taxon>Fictibacillus</taxon>
    </lineage>
</organism>
<name>A0ABW2NQ67_9BACL</name>
<protein>
    <submittedName>
        <fullName evidence="1">Uncharacterized protein</fullName>
    </submittedName>
</protein>
<reference evidence="2" key="1">
    <citation type="journal article" date="2019" name="Int. J. Syst. Evol. Microbiol.">
        <title>The Global Catalogue of Microorganisms (GCM) 10K type strain sequencing project: providing services to taxonomists for standard genome sequencing and annotation.</title>
        <authorList>
            <consortium name="The Broad Institute Genomics Platform"/>
            <consortium name="The Broad Institute Genome Sequencing Center for Infectious Disease"/>
            <person name="Wu L."/>
            <person name="Ma J."/>
        </authorList>
    </citation>
    <scope>NUCLEOTIDE SEQUENCE [LARGE SCALE GENOMIC DNA]</scope>
    <source>
        <strain evidence="2">NBRC 106396</strain>
    </source>
</reference>
<sequence length="424" mass="47326">MNKNSVSSATLIDSFKGVTDNTFIPPDTNGAIDQTYVVNAVNGKVQVNSRATNDQLYSATLNEFWSPTGMIQPGTVNAFDPKILYDASTNRFFMVSIAGSTAPNYLLLAASEPGNPFTWTYHAIDASVTEENGRGDLWADYPNISFNTEFLYVTANMFISGDGFDGVKVWVFNKSDLYDLISSYVYFYNPDSIGFTTVPAQVYSEETTNQYLVSADFPNAISLYRIFFDSGEHFWKVLPSVRVDRFQDPPNASQKDSTQGIDTGDGRLLQAVYRNRSIWTTHAVASDDGRRAEAAWYQIDPVSSTVIQQGRIRDGSRSFYYPSLAVNAENHVVVGFSGSSPNEYASAFYTSRLGTDPAGFTQPVALMRQGQASYFKTYSGTRNRWGDYSATMIDPADDSVFWTVQEYAVRENTWETWWGVIRLS</sequence>
<proteinExistence type="predicted"/>
<evidence type="ECO:0000313" key="1">
    <source>
        <dbReference type="EMBL" id="MFC7372604.1"/>
    </source>
</evidence>
<dbReference type="Proteomes" id="UP001596549">
    <property type="component" value="Unassembled WGS sequence"/>
</dbReference>
<comment type="caution">
    <text evidence="1">The sequence shown here is derived from an EMBL/GenBank/DDBJ whole genome shotgun (WGS) entry which is preliminary data.</text>
</comment>
<accession>A0ABW2NQ67</accession>
<dbReference type="RefSeq" id="WP_379750184.1">
    <property type="nucleotide sequence ID" value="NZ_JBHTCP010000044.1"/>
</dbReference>
<dbReference type="EMBL" id="JBHTCP010000044">
    <property type="protein sequence ID" value="MFC7372604.1"/>
    <property type="molecule type" value="Genomic_DNA"/>
</dbReference>